<dbReference type="OrthoDB" id="40048at2759"/>
<evidence type="ECO:0000313" key="3">
    <source>
        <dbReference type="Proteomes" id="UP000230423"/>
    </source>
</evidence>
<dbReference type="EMBL" id="KZ345983">
    <property type="protein sequence ID" value="PIO71334.1"/>
    <property type="molecule type" value="Genomic_DNA"/>
</dbReference>
<sequence>MKNIILAEASSTGNSTAECLKGCELFVEDNVSNKVYFVNQDNVIMLDSELLVEDVIQWNDQFDSSPVKLDLLMDSNELCIVLANGQVVTMDIESHAICSACFLGEECSAASWSPDQAFLTAVEGDRIVFYDRCFEIVGDWSV</sequence>
<protein>
    <recommendedName>
        <fullName evidence="1">ELP1 first N-terminal beta-propeller domain-containing protein</fullName>
    </recommendedName>
</protein>
<organism evidence="2 3">
    <name type="scientific">Teladorsagia circumcincta</name>
    <name type="common">Brown stomach worm</name>
    <name type="synonym">Ostertagia circumcincta</name>
    <dbReference type="NCBI Taxonomy" id="45464"/>
    <lineage>
        <taxon>Eukaryota</taxon>
        <taxon>Metazoa</taxon>
        <taxon>Ecdysozoa</taxon>
        <taxon>Nematoda</taxon>
        <taxon>Chromadorea</taxon>
        <taxon>Rhabditida</taxon>
        <taxon>Rhabditina</taxon>
        <taxon>Rhabditomorpha</taxon>
        <taxon>Strongyloidea</taxon>
        <taxon>Trichostrongylidae</taxon>
        <taxon>Teladorsagia</taxon>
    </lineage>
</organism>
<dbReference type="Pfam" id="PF04762">
    <property type="entry name" value="Beta-prop_ELP1_1st"/>
    <property type="match status" value="1"/>
</dbReference>
<evidence type="ECO:0000259" key="1">
    <source>
        <dbReference type="Pfam" id="PF04762"/>
    </source>
</evidence>
<dbReference type="InterPro" id="IPR056164">
    <property type="entry name" value="Beta-prop_ELP1_1st"/>
</dbReference>
<dbReference type="AlphaFoldDB" id="A0A2G9UM53"/>
<dbReference type="Proteomes" id="UP000230423">
    <property type="component" value="Unassembled WGS sequence"/>
</dbReference>
<feature type="domain" description="ELP1 first N-terminal beta-propeller" evidence="1">
    <location>
        <begin position="1"/>
        <end position="139"/>
    </location>
</feature>
<accession>A0A2G9UM53</accession>
<reference evidence="2 3" key="1">
    <citation type="submission" date="2015-09" db="EMBL/GenBank/DDBJ databases">
        <title>Draft genome of the parasitic nematode Teladorsagia circumcincta isolate WARC Sus (inbred).</title>
        <authorList>
            <person name="Mitreva M."/>
        </authorList>
    </citation>
    <scope>NUCLEOTIDE SEQUENCE [LARGE SCALE GENOMIC DNA]</scope>
    <source>
        <strain evidence="2 3">S</strain>
    </source>
</reference>
<gene>
    <name evidence="2" type="ORF">TELCIR_06769</name>
</gene>
<keyword evidence="3" id="KW-1185">Reference proteome</keyword>
<dbReference type="UniPathway" id="UPA00988"/>
<evidence type="ECO:0000313" key="2">
    <source>
        <dbReference type="EMBL" id="PIO71334.1"/>
    </source>
</evidence>
<proteinExistence type="predicted"/>
<name>A0A2G9UM53_TELCI</name>